<evidence type="ECO:0000256" key="6">
    <source>
        <dbReference type="ARBA" id="ARBA00023136"/>
    </source>
</evidence>
<comment type="similarity">
    <text evidence="2 7">Belongs to the DPM2 family.</text>
</comment>
<sequence length="98" mass="10599">MAANNALDRLVGLAMLAAATFVFLYYTTWALFMPFVDDHHPLQSLFPPRVWAIRIPVILLLLGSAVVGSFLSVVMIRSSRKKAAKAAAAAKKQGGKAQ</sequence>
<dbReference type="PANTHER" id="PTHR15039:SF11">
    <property type="entry name" value="DOLICHOL PHOSPHATE-MANNOSE BIOSYNTHESIS REGULATORY PROTEIN"/>
    <property type="match status" value="1"/>
</dbReference>
<comment type="function">
    <text evidence="7">Regulatory subunit of the dolichol-phosphate mannose (DPM) synthase complex; essential for the ER localization.</text>
</comment>
<evidence type="ECO:0000256" key="5">
    <source>
        <dbReference type="ARBA" id="ARBA00022989"/>
    </source>
</evidence>
<keyword evidence="6 7" id="KW-0472">Membrane</keyword>
<proteinExistence type="inferred from homology"/>
<dbReference type="GO" id="GO:0033185">
    <property type="term" value="C:dolichol-phosphate-mannose synthase complex"/>
    <property type="evidence" value="ECO:0007669"/>
    <property type="project" value="TreeGrafter"/>
</dbReference>
<evidence type="ECO:0000256" key="1">
    <source>
        <dbReference type="ARBA" id="ARBA00004477"/>
    </source>
</evidence>
<dbReference type="Proteomes" id="UP000799441">
    <property type="component" value="Unassembled WGS sequence"/>
</dbReference>
<feature type="transmembrane region" description="Helical" evidence="7">
    <location>
        <begin position="12"/>
        <end position="32"/>
    </location>
</feature>
<accession>A0A9P4QBD0</accession>
<keyword evidence="9" id="KW-1185">Reference proteome</keyword>
<comment type="subcellular location">
    <subcellularLocation>
        <location evidence="1 7">Endoplasmic reticulum membrane</location>
        <topology evidence="1 7">Multi-pass membrane protein</topology>
    </subcellularLocation>
</comment>
<evidence type="ECO:0000313" key="8">
    <source>
        <dbReference type="EMBL" id="KAF2721851.1"/>
    </source>
</evidence>
<comment type="caution">
    <text evidence="8">The sequence shown here is derived from an EMBL/GenBank/DDBJ whole genome shotgun (WGS) entry which is preliminary data.</text>
</comment>
<dbReference type="GO" id="GO:0180047">
    <property type="term" value="P:dolichol phosphate mannose biosynthetic process"/>
    <property type="evidence" value="ECO:0007669"/>
    <property type="project" value="InterPro"/>
</dbReference>
<keyword evidence="5 7" id="KW-1133">Transmembrane helix</keyword>
<gene>
    <name evidence="8" type="ORF">K431DRAFT_284531</name>
</gene>
<evidence type="ECO:0000256" key="4">
    <source>
        <dbReference type="ARBA" id="ARBA00022824"/>
    </source>
</evidence>
<organism evidence="8 9">
    <name type="scientific">Polychaeton citri CBS 116435</name>
    <dbReference type="NCBI Taxonomy" id="1314669"/>
    <lineage>
        <taxon>Eukaryota</taxon>
        <taxon>Fungi</taxon>
        <taxon>Dikarya</taxon>
        <taxon>Ascomycota</taxon>
        <taxon>Pezizomycotina</taxon>
        <taxon>Dothideomycetes</taxon>
        <taxon>Dothideomycetidae</taxon>
        <taxon>Capnodiales</taxon>
        <taxon>Capnodiaceae</taxon>
        <taxon>Polychaeton</taxon>
    </lineage>
</organism>
<name>A0A9P4QBD0_9PEZI</name>
<keyword evidence="3 7" id="KW-0812">Transmembrane</keyword>
<evidence type="ECO:0000256" key="2">
    <source>
        <dbReference type="ARBA" id="ARBA00005478"/>
    </source>
</evidence>
<dbReference type="AlphaFoldDB" id="A0A9P4QBD0"/>
<dbReference type="EMBL" id="MU003787">
    <property type="protein sequence ID" value="KAF2721851.1"/>
    <property type="molecule type" value="Genomic_DNA"/>
</dbReference>
<dbReference type="GO" id="GO:0030234">
    <property type="term" value="F:enzyme regulator activity"/>
    <property type="evidence" value="ECO:0007669"/>
    <property type="project" value="UniProtKB-UniRule"/>
</dbReference>
<evidence type="ECO:0000256" key="7">
    <source>
        <dbReference type="RuleBase" id="RU365084"/>
    </source>
</evidence>
<comment type="pathway">
    <text evidence="7">Protein modification; protein glycosylation.</text>
</comment>
<dbReference type="PANTHER" id="PTHR15039">
    <property type="entry name" value="DOLICHOL PHOSPHATE-MANNOSE BIOSYNTHESIS REGULATORY PROTEIN"/>
    <property type="match status" value="1"/>
</dbReference>
<protein>
    <recommendedName>
        <fullName evidence="7">Dolichol phosphate-mannose biosynthesis regulatory protein</fullName>
    </recommendedName>
</protein>
<dbReference type="GO" id="GO:0005789">
    <property type="term" value="C:endoplasmic reticulum membrane"/>
    <property type="evidence" value="ECO:0007669"/>
    <property type="project" value="UniProtKB-SubCell"/>
</dbReference>
<dbReference type="InterPro" id="IPR009914">
    <property type="entry name" value="DPM2"/>
</dbReference>
<dbReference type="GO" id="GO:0006506">
    <property type="term" value="P:GPI anchor biosynthetic process"/>
    <property type="evidence" value="ECO:0007669"/>
    <property type="project" value="TreeGrafter"/>
</dbReference>
<keyword evidence="4 7" id="KW-0256">Endoplasmic reticulum</keyword>
<evidence type="ECO:0000256" key="3">
    <source>
        <dbReference type="ARBA" id="ARBA00022692"/>
    </source>
</evidence>
<dbReference type="Pfam" id="PF07297">
    <property type="entry name" value="DPM2"/>
    <property type="match status" value="1"/>
</dbReference>
<reference evidence="8" key="1">
    <citation type="journal article" date="2020" name="Stud. Mycol.">
        <title>101 Dothideomycetes genomes: a test case for predicting lifestyles and emergence of pathogens.</title>
        <authorList>
            <person name="Haridas S."/>
            <person name="Albert R."/>
            <person name="Binder M."/>
            <person name="Bloem J."/>
            <person name="Labutti K."/>
            <person name="Salamov A."/>
            <person name="Andreopoulos B."/>
            <person name="Baker S."/>
            <person name="Barry K."/>
            <person name="Bills G."/>
            <person name="Bluhm B."/>
            <person name="Cannon C."/>
            <person name="Castanera R."/>
            <person name="Culley D."/>
            <person name="Daum C."/>
            <person name="Ezra D."/>
            <person name="Gonzalez J."/>
            <person name="Henrissat B."/>
            <person name="Kuo A."/>
            <person name="Liang C."/>
            <person name="Lipzen A."/>
            <person name="Lutzoni F."/>
            <person name="Magnuson J."/>
            <person name="Mondo S."/>
            <person name="Nolan M."/>
            <person name="Ohm R."/>
            <person name="Pangilinan J."/>
            <person name="Park H.-J."/>
            <person name="Ramirez L."/>
            <person name="Alfaro M."/>
            <person name="Sun H."/>
            <person name="Tritt A."/>
            <person name="Yoshinaga Y."/>
            <person name="Zwiers L.-H."/>
            <person name="Turgeon B."/>
            <person name="Goodwin S."/>
            <person name="Spatafora J."/>
            <person name="Crous P."/>
            <person name="Grigoriev I."/>
        </authorList>
    </citation>
    <scope>NUCLEOTIDE SEQUENCE</scope>
    <source>
        <strain evidence="8">CBS 116435</strain>
    </source>
</reference>
<comment type="subunit">
    <text evidence="7">Component of the dolichol-phosphate mannose (DPM) synthase complex.</text>
</comment>
<feature type="transmembrane region" description="Helical" evidence="7">
    <location>
        <begin position="52"/>
        <end position="76"/>
    </location>
</feature>
<evidence type="ECO:0000313" key="9">
    <source>
        <dbReference type="Proteomes" id="UP000799441"/>
    </source>
</evidence>
<dbReference type="OrthoDB" id="311279at2759"/>